<keyword evidence="10" id="KW-1185">Reference proteome</keyword>
<sequence>MPAPEEEHALRFGEDAELLDRVLRPYREHCKYLKSAVVTASTDPDTAPLTARCEFEIPESCYIDDTGHFNAVEFNICYNQMFYYVAAKAVLEKAAEPYAQWTMDDYWRRQLPNILITDFRSSFRRAMHGKRFYGEISFTRIHQRGSLLINDTRCRYWDDGTGDCRGEVKVVITDAPAVG</sequence>
<evidence type="ECO:0000256" key="8">
    <source>
        <dbReference type="ARBA" id="ARBA00048742"/>
    </source>
</evidence>
<reference evidence="10" key="1">
    <citation type="submission" date="2016-10" db="EMBL/GenBank/DDBJ databases">
        <authorList>
            <person name="Varghese N."/>
            <person name="Submissions S."/>
        </authorList>
    </citation>
    <scope>NUCLEOTIDE SEQUENCE [LARGE SCALE GENOMIC DNA]</scope>
    <source>
        <strain evidence="10">DSM 45245</strain>
    </source>
</reference>
<evidence type="ECO:0000313" key="10">
    <source>
        <dbReference type="Proteomes" id="UP000242415"/>
    </source>
</evidence>
<dbReference type="Pfam" id="PF10862">
    <property type="entry name" value="FcoT"/>
    <property type="match status" value="1"/>
</dbReference>
<name>A0A1H3PBY1_9ACTN</name>
<keyword evidence="2" id="KW-0443">Lipid metabolism</keyword>
<dbReference type="EMBL" id="FNPH01000004">
    <property type="protein sequence ID" value="SDY98315.1"/>
    <property type="molecule type" value="Genomic_DNA"/>
</dbReference>
<evidence type="ECO:0000256" key="6">
    <source>
        <dbReference type="ARBA" id="ARBA00035169"/>
    </source>
</evidence>
<comment type="similarity">
    <text evidence="4">Belongs to the FcoT family.</text>
</comment>
<dbReference type="GO" id="GO:0006631">
    <property type="term" value="P:fatty acid metabolic process"/>
    <property type="evidence" value="ECO:0007669"/>
    <property type="project" value="UniProtKB-KW"/>
</dbReference>
<dbReference type="GO" id="GO:0016829">
    <property type="term" value="F:lyase activity"/>
    <property type="evidence" value="ECO:0007669"/>
    <property type="project" value="UniProtKB-KW"/>
</dbReference>
<keyword evidence="1" id="KW-0276">Fatty acid metabolism</keyword>
<dbReference type="Proteomes" id="UP000242415">
    <property type="component" value="Unassembled WGS sequence"/>
</dbReference>
<dbReference type="InterPro" id="IPR022598">
    <property type="entry name" value="FcoT_ThioEstase"/>
</dbReference>
<dbReference type="AlphaFoldDB" id="A0A1H3PBY1"/>
<dbReference type="STRING" id="405436.SAMN05444365_104427"/>
<comment type="catalytic activity">
    <reaction evidence="8">
        <text>a (3R)-3-[(carboxymethyl)amino]fatty acid + holo-[ACP] + H(+) = a (2E)-enoyl-[ACP] + glycine + H2O</text>
        <dbReference type="Rhea" id="RHEA:74923"/>
        <dbReference type="Rhea" id="RHEA-COMP:9685"/>
        <dbReference type="Rhea" id="RHEA-COMP:9925"/>
        <dbReference type="ChEBI" id="CHEBI:15377"/>
        <dbReference type="ChEBI" id="CHEBI:15378"/>
        <dbReference type="ChEBI" id="CHEBI:57305"/>
        <dbReference type="ChEBI" id="CHEBI:64479"/>
        <dbReference type="ChEBI" id="CHEBI:78784"/>
        <dbReference type="ChEBI" id="CHEBI:193080"/>
        <dbReference type="EC" id="4.3.2.11"/>
    </reaction>
    <physiologicalReaction direction="right-to-left" evidence="8">
        <dbReference type="Rhea" id="RHEA:74925"/>
    </physiologicalReaction>
</comment>
<dbReference type="EC" id="4.3.2.11" evidence="5"/>
<evidence type="ECO:0000256" key="7">
    <source>
        <dbReference type="ARBA" id="ARBA00035448"/>
    </source>
</evidence>
<dbReference type="InterPro" id="IPR043064">
    <property type="entry name" value="FcoT_ThioEstase_Rv0098-like_sf"/>
</dbReference>
<evidence type="ECO:0000256" key="1">
    <source>
        <dbReference type="ARBA" id="ARBA00022832"/>
    </source>
</evidence>
<dbReference type="OrthoDB" id="510402at2"/>
<protein>
    <recommendedName>
        <fullName evidence="6">(2E)-enoyl-[ACP] glycyltransferase</fullName>
        <ecNumber evidence="5">4.3.2.11</ecNumber>
    </recommendedName>
    <alternativeName>
        <fullName evidence="7">(2E)-unsaturated fatty acyl-[ACP] glycyltransferase</fullName>
    </alternativeName>
</protein>
<evidence type="ECO:0000313" key="9">
    <source>
        <dbReference type="EMBL" id="SDY98315.1"/>
    </source>
</evidence>
<dbReference type="Gene3D" id="3.10.129.30">
    <property type="entry name" value="Rv0098, thioesterase-like hot dog domain"/>
    <property type="match status" value="1"/>
</dbReference>
<evidence type="ECO:0000256" key="4">
    <source>
        <dbReference type="ARBA" id="ARBA00035117"/>
    </source>
</evidence>
<dbReference type="RefSeq" id="WP_091556568.1">
    <property type="nucleotide sequence ID" value="NZ_FNPH01000004.1"/>
</dbReference>
<evidence type="ECO:0000256" key="5">
    <source>
        <dbReference type="ARBA" id="ARBA00035127"/>
    </source>
</evidence>
<evidence type="ECO:0000256" key="2">
    <source>
        <dbReference type="ARBA" id="ARBA00023098"/>
    </source>
</evidence>
<organism evidence="9 10">
    <name type="scientific">Micromonospora pattaloongensis</name>
    <dbReference type="NCBI Taxonomy" id="405436"/>
    <lineage>
        <taxon>Bacteria</taxon>
        <taxon>Bacillati</taxon>
        <taxon>Actinomycetota</taxon>
        <taxon>Actinomycetes</taxon>
        <taxon>Micromonosporales</taxon>
        <taxon>Micromonosporaceae</taxon>
        <taxon>Micromonospora</taxon>
    </lineage>
</organism>
<gene>
    <name evidence="9" type="ORF">SAMN05444365_104427</name>
</gene>
<accession>A0A1H3PBY1</accession>
<proteinExistence type="inferred from homology"/>
<evidence type="ECO:0000256" key="3">
    <source>
        <dbReference type="ARBA" id="ARBA00023239"/>
    </source>
</evidence>
<keyword evidence="3" id="KW-0456">Lyase</keyword>